<dbReference type="OrthoDB" id="9803322at2"/>
<dbReference type="GO" id="GO:0005829">
    <property type="term" value="C:cytosol"/>
    <property type="evidence" value="ECO:0007669"/>
    <property type="project" value="TreeGrafter"/>
</dbReference>
<dbReference type="GO" id="GO:0005975">
    <property type="term" value="P:carbohydrate metabolic process"/>
    <property type="evidence" value="ECO:0007669"/>
    <property type="project" value="InterPro"/>
</dbReference>
<dbReference type="PANTHER" id="PTHR42946">
    <property type="entry name" value="PHOSPHOHEXOSE MUTASE"/>
    <property type="match status" value="1"/>
</dbReference>
<dbReference type="Gene3D" id="3.40.120.10">
    <property type="entry name" value="Alpha-D-Glucose-1,6-Bisphosphate, subunit A, domain 3"/>
    <property type="match status" value="3"/>
</dbReference>
<dbReference type="PANTHER" id="PTHR42946:SF1">
    <property type="entry name" value="PHOSPHOGLUCOMUTASE (ALPHA-D-GLUCOSE-1,6-BISPHOSPHATE-DEPENDENT)"/>
    <property type="match status" value="1"/>
</dbReference>
<dbReference type="GO" id="GO:0000287">
    <property type="term" value="F:magnesium ion binding"/>
    <property type="evidence" value="ECO:0007669"/>
    <property type="project" value="InterPro"/>
</dbReference>
<dbReference type="Pfam" id="PF00408">
    <property type="entry name" value="PGM_PMM_IV"/>
    <property type="match status" value="1"/>
</dbReference>
<dbReference type="InterPro" id="IPR036900">
    <property type="entry name" value="A-D-PHexomutase_C_sf"/>
</dbReference>
<dbReference type="PROSITE" id="PS00710">
    <property type="entry name" value="PGM_PMM"/>
    <property type="match status" value="1"/>
</dbReference>
<accession>A0A1I7D1C3</accession>
<evidence type="ECO:0000313" key="12">
    <source>
        <dbReference type="Proteomes" id="UP000199187"/>
    </source>
</evidence>
<name>A0A1I7D1C3_9ENTR</name>
<keyword evidence="3" id="KW-0597">Phosphoprotein</keyword>
<dbReference type="InterPro" id="IPR016055">
    <property type="entry name" value="A-D-PHexomutase_a/b/a-I/II/III"/>
</dbReference>
<evidence type="ECO:0000256" key="4">
    <source>
        <dbReference type="ARBA" id="ARBA00022723"/>
    </source>
</evidence>
<protein>
    <submittedName>
        <fullName evidence="11">Phosphomannomutase</fullName>
    </submittedName>
</protein>
<dbReference type="InterPro" id="IPR005845">
    <property type="entry name" value="A-D-PHexomutase_a/b/a-II"/>
</dbReference>
<evidence type="ECO:0000259" key="10">
    <source>
        <dbReference type="Pfam" id="PF02879"/>
    </source>
</evidence>
<feature type="domain" description="Alpha-D-phosphohexomutase C-terminal" evidence="8">
    <location>
        <begin position="422"/>
        <end position="466"/>
    </location>
</feature>
<dbReference type="Proteomes" id="UP000199187">
    <property type="component" value="Unassembled WGS sequence"/>
</dbReference>
<evidence type="ECO:0000256" key="2">
    <source>
        <dbReference type="ARBA" id="ARBA00010231"/>
    </source>
</evidence>
<dbReference type="Pfam" id="PF02879">
    <property type="entry name" value="PGM_PMM_II"/>
    <property type="match status" value="1"/>
</dbReference>
<dbReference type="SUPFAM" id="SSF55957">
    <property type="entry name" value="Phosphoglucomutase, C-terminal domain"/>
    <property type="match status" value="1"/>
</dbReference>
<dbReference type="GO" id="GO:0009252">
    <property type="term" value="P:peptidoglycan biosynthetic process"/>
    <property type="evidence" value="ECO:0007669"/>
    <property type="project" value="TreeGrafter"/>
</dbReference>
<keyword evidence="6" id="KW-0413">Isomerase</keyword>
<evidence type="ECO:0000313" key="11">
    <source>
        <dbReference type="EMBL" id="SFU05462.1"/>
    </source>
</evidence>
<gene>
    <name evidence="11" type="ORF">SAMN05192562_104276</name>
</gene>
<reference evidence="12" key="1">
    <citation type="submission" date="2016-10" db="EMBL/GenBank/DDBJ databases">
        <authorList>
            <person name="Varghese N."/>
            <person name="Submissions S."/>
        </authorList>
    </citation>
    <scope>NUCLEOTIDE SEQUENCE [LARGE SCALE GENOMIC DNA]</scope>
    <source>
        <strain evidence="12">Ah-143</strain>
    </source>
</reference>
<comment type="similarity">
    <text evidence="2 7">Belongs to the phosphohexose mutase family.</text>
</comment>
<organism evidence="11 12">
    <name type="scientific">Kosakonia arachidis</name>
    <dbReference type="NCBI Taxonomy" id="551989"/>
    <lineage>
        <taxon>Bacteria</taxon>
        <taxon>Pseudomonadati</taxon>
        <taxon>Pseudomonadota</taxon>
        <taxon>Gammaproteobacteria</taxon>
        <taxon>Enterobacterales</taxon>
        <taxon>Enterobacteriaceae</taxon>
        <taxon>Kosakonia</taxon>
    </lineage>
</organism>
<dbReference type="Pfam" id="PF02878">
    <property type="entry name" value="PGM_PMM_I"/>
    <property type="match status" value="1"/>
</dbReference>
<dbReference type="EMBL" id="FPAU01000004">
    <property type="protein sequence ID" value="SFU05462.1"/>
    <property type="molecule type" value="Genomic_DNA"/>
</dbReference>
<evidence type="ECO:0000256" key="1">
    <source>
        <dbReference type="ARBA" id="ARBA00001946"/>
    </source>
</evidence>
<dbReference type="GO" id="GO:0004615">
    <property type="term" value="F:phosphomannomutase activity"/>
    <property type="evidence" value="ECO:0007669"/>
    <property type="project" value="TreeGrafter"/>
</dbReference>
<dbReference type="Gene3D" id="3.30.310.50">
    <property type="entry name" value="Alpha-D-phosphohexomutase, C-terminal domain"/>
    <property type="match status" value="1"/>
</dbReference>
<dbReference type="SUPFAM" id="SSF53738">
    <property type="entry name" value="Phosphoglucomutase, first 3 domains"/>
    <property type="match status" value="2"/>
</dbReference>
<dbReference type="InterPro" id="IPR016066">
    <property type="entry name" value="A-D-PHexomutase_CS"/>
</dbReference>
<dbReference type="GO" id="GO:0006048">
    <property type="term" value="P:UDP-N-acetylglucosamine biosynthetic process"/>
    <property type="evidence" value="ECO:0007669"/>
    <property type="project" value="TreeGrafter"/>
</dbReference>
<proteinExistence type="inferred from homology"/>
<sequence>MSDYLSNVVIKNSNINFGTSGARGLVTDFSPEVCGAFTANFLKVTMGNYSFNTVAIGIDNRPSSYDMARACAAVIEFMGFKPLYCGVIPTPGLAYYALEEKIPAIMITGSHIPFDRNGLKFYHPNGEITKSDEVAILAENVPFSMPVILAELNVCPAASEKYVERYTSFFPQNALVGLRIGIYEHSSAGRDLYPQIFSTLGADVVSLGRSDSFVPIDTEAVSAEDRQRAEEWLHEFELDAVFSTDGDGDRPLLSDENGQWLRGDILGLLCSAHLGVTAAAVPVSCNSIIAASGLIPEVVLTKIGSPYVIAALESLLNKFENVAGFEANGGYLLASNIHKSGRTLKALPTRDALLPAVTLLVSCQQKKISAQVQALPARYTSSDRLQEFAASRSAALLEKVVADANSVIKDFGLHNISVAGMDMTDGVRLQLDNLDIIHLRPSGNAPELRCYAESTTSDKADELVRMTLIAIKEKF</sequence>
<keyword evidence="4 7" id="KW-0479">Metal-binding</keyword>
<dbReference type="CDD" id="cd03088">
    <property type="entry name" value="ManB"/>
    <property type="match status" value="1"/>
</dbReference>
<dbReference type="InterPro" id="IPR050060">
    <property type="entry name" value="Phosphoglucosamine_mutase"/>
</dbReference>
<feature type="domain" description="Alpha-D-phosphohexomutase alpha/beta/alpha" evidence="9">
    <location>
        <begin position="16"/>
        <end position="136"/>
    </location>
</feature>
<dbReference type="AlphaFoldDB" id="A0A1I7D1C3"/>
<evidence type="ECO:0000259" key="9">
    <source>
        <dbReference type="Pfam" id="PF02878"/>
    </source>
</evidence>
<evidence type="ECO:0000256" key="3">
    <source>
        <dbReference type="ARBA" id="ARBA00022553"/>
    </source>
</evidence>
<dbReference type="RefSeq" id="WP_090123273.1">
    <property type="nucleotide sequence ID" value="NZ_CP045300.1"/>
</dbReference>
<evidence type="ECO:0000256" key="6">
    <source>
        <dbReference type="ARBA" id="ARBA00023235"/>
    </source>
</evidence>
<evidence type="ECO:0000259" key="8">
    <source>
        <dbReference type="Pfam" id="PF00408"/>
    </source>
</evidence>
<comment type="cofactor">
    <cofactor evidence="1">
        <name>Mg(2+)</name>
        <dbReference type="ChEBI" id="CHEBI:18420"/>
    </cofactor>
</comment>
<dbReference type="InterPro" id="IPR005843">
    <property type="entry name" value="A-D-PHexomutase_C"/>
</dbReference>
<feature type="domain" description="Alpha-D-phosphohexomutase alpha/beta/alpha" evidence="10">
    <location>
        <begin position="160"/>
        <end position="258"/>
    </location>
</feature>
<keyword evidence="5 7" id="KW-0460">Magnesium</keyword>
<keyword evidence="12" id="KW-1185">Reference proteome</keyword>
<evidence type="ECO:0000256" key="5">
    <source>
        <dbReference type="ARBA" id="ARBA00022842"/>
    </source>
</evidence>
<evidence type="ECO:0000256" key="7">
    <source>
        <dbReference type="RuleBase" id="RU004326"/>
    </source>
</evidence>
<dbReference type="GO" id="GO:0008966">
    <property type="term" value="F:phosphoglucosamine mutase activity"/>
    <property type="evidence" value="ECO:0007669"/>
    <property type="project" value="TreeGrafter"/>
</dbReference>
<dbReference type="InterPro" id="IPR005844">
    <property type="entry name" value="A-D-PHexomutase_a/b/a-I"/>
</dbReference>